<organism evidence="1 2">
    <name type="scientific">Nonomuraea insulae</name>
    <dbReference type="NCBI Taxonomy" id="1616787"/>
    <lineage>
        <taxon>Bacteria</taxon>
        <taxon>Bacillati</taxon>
        <taxon>Actinomycetota</taxon>
        <taxon>Actinomycetes</taxon>
        <taxon>Streptosporangiales</taxon>
        <taxon>Streptosporangiaceae</taxon>
        <taxon>Nonomuraea</taxon>
    </lineage>
</organism>
<gene>
    <name evidence="1" type="ORF">ACFPZ3_09945</name>
</gene>
<evidence type="ECO:0000313" key="2">
    <source>
        <dbReference type="Proteomes" id="UP001596058"/>
    </source>
</evidence>
<proteinExistence type="predicted"/>
<evidence type="ECO:0000313" key="1">
    <source>
        <dbReference type="EMBL" id="MFC5824170.1"/>
    </source>
</evidence>
<keyword evidence="2" id="KW-1185">Reference proteome</keyword>
<dbReference type="Proteomes" id="UP001596058">
    <property type="component" value="Unassembled WGS sequence"/>
</dbReference>
<reference evidence="2" key="1">
    <citation type="journal article" date="2019" name="Int. J. Syst. Evol. Microbiol.">
        <title>The Global Catalogue of Microorganisms (GCM) 10K type strain sequencing project: providing services to taxonomists for standard genome sequencing and annotation.</title>
        <authorList>
            <consortium name="The Broad Institute Genomics Platform"/>
            <consortium name="The Broad Institute Genome Sequencing Center for Infectious Disease"/>
            <person name="Wu L."/>
            <person name="Ma J."/>
        </authorList>
    </citation>
    <scope>NUCLEOTIDE SEQUENCE [LARGE SCALE GENOMIC DNA]</scope>
    <source>
        <strain evidence="2">CCUG 53903</strain>
    </source>
</reference>
<accession>A0ABW1CHN7</accession>
<comment type="caution">
    <text evidence="1">The sequence shown here is derived from an EMBL/GenBank/DDBJ whole genome shotgun (WGS) entry which is preliminary data.</text>
</comment>
<dbReference type="RefSeq" id="WP_379513771.1">
    <property type="nucleotide sequence ID" value="NZ_JBHSPA010000013.1"/>
</dbReference>
<protein>
    <submittedName>
        <fullName evidence="1">Uncharacterized protein</fullName>
    </submittedName>
</protein>
<dbReference type="EMBL" id="JBHSPA010000013">
    <property type="protein sequence ID" value="MFC5824170.1"/>
    <property type="molecule type" value="Genomic_DNA"/>
</dbReference>
<name>A0ABW1CHN7_9ACTN</name>
<sequence>MLGIKSSDPNSSSCADIRTGTTTPLHDWSFATVTNPLFDLASWLHDASEPDAATYLDAYFCAWADALAPERMRDAWRVAKPLAAVVEMMKLIELADIVGPDHDFNWLPMTYGWGRRLLNAATDPDLTINGWRTSVRTRPRTSSASSAEAC</sequence>